<name>A0ABZ2FIU7_9PSED</name>
<accession>A0ABZ2FIU7</accession>
<gene>
    <name evidence="1" type="ORF">V6W80_13505</name>
</gene>
<sequence>MESVGKDYIAGVQMLASFGKDLRRAKAHTARYFDIMADLAGGEDVAEVWTHIQATEDRFKAVVLGRFFEIITHPLSHDDEGKIACIVLIRNAVTNEPIELYRFMITRAGEAQTEKGEELISHRSEAGPEMLLVQISLAVLHSRPS</sequence>
<dbReference type="Proteomes" id="UP001372714">
    <property type="component" value="Chromosome"/>
</dbReference>
<evidence type="ECO:0000313" key="2">
    <source>
        <dbReference type="Proteomes" id="UP001372714"/>
    </source>
</evidence>
<keyword evidence="2" id="KW-1185">Reference proteome</keyword>
<protein>
    <submittedName>
        <fullName evidence="1">Uncharacterized protein</fullName>
    </submittedName>
</protein>
<evidence type="ECO:0000313" key="1">
    <source>
        <dbReference type="EMBL" id="WWM64751.1"/>
    </source>
</evidence>
<proteinExistence type="predicted"/>
<dbReference type="EMBL" id="CP145723">
    <property type="protein sequence ID" value="WWM64751.1"/>
    <property type="molecule type" value="Genomic_DNA"/>
</dbReference>
<dbReference type="RefSeq" id="WP_093252171.1">
    <property type="nucleotide sequence ID" value="NZ_CP145723.1"/>
</dbReference>
<reference evidence="1 2" key="1">
    <citation type="submission" date="2024-02" db="EMBL/GenBank/DDBJ databases">
        <title>The whole genome sequence of Pseudomonas benzopyrenica MLY92.</title>
        <authorList>
            <person name="Liu Y."/>
        </authorList>
    </citation>
    <scope>NUCLEOTIDE SEQUENCE [LARGE SCALE GENOMIC DNA]</scope>
    <source>
        <strain evidence="1 2">MLY92</strain>
    </source>
</reference>
<organism evidence="1 2">
    <name type="scientific">Pseudomonas benzopyrenica</name>
    <dbReference type="NCBI Taxonomy" id="2993566"/>
    <lineage>
        <taxon>Bacteria</taxon>
        <taxon>Pseudomonadati</taxon>
        <taxon>Pseudomonadota</taxon>
        <taxon>Gammaproteobacteria</taxon>
        <taxon>Pseudomonadales</taxon>
        <taxon>Pseudomonadaceae</taxon>
        <taxon>Pseudomonas</taxon>
    </lineage>
</organism>